<protein>
    <submittedName>
        <fullName evidence="1">Uncharacterized protein</fullName>
    </submittedName>
</protein>
<gene>
    <name evidence="1" type="ORF">NC998_20860</name>
</gene>
<evidence type="ECO:0000313" key="2">
    <source>
        <dbReference type="Proteomes" id="UP001464891"/>
    </source>
</evidence>
<comment type="caution">
    <text evidence="1">The sequence shown here is derived from an EMBL/GenBank/DDBJ whole genome shotgun (WGS) entry which is preliminary data.</text>
</comment>
<sequence length="237" mass="25610">MSDCYCTLRDDIPTPLDNLRHLFELNRIPVVTPVPTALVDEQPCYEIDAQRLTEAQVQALAENLCQKYKDHPELPSLEAAIAVVQEGLPIGKQWVAGVGGGAQSAATLMDFDEDWFSGSFQALEWFEAGDEEPPDFGACCACRQEGSTVRNFVSLTKRALVPGTGWGCIVCNLPSDGALAVICDECLAKSAEIQDTCHGYAATKERSPLAALTEDFDHDHALHEAEIAAFVGAAHDS</sequence>
<accession>A0ABV0JCM7</accession>
<dbReference type="Proteomes" id="UP001464891">
    <property type="component" value="Unassembled WGS sequence"/>
</dbReference>
<dbReference type="EMBL" id="JAMPKM010000015">
    <property type="protein sequence ID" value="MEP0819552.1"/>
    <property type="molecule type" value="Genomic_DNA"/>
</dbReference>
<evidence type="ECO:0000313" key="1">
    <source>
        <dbReference type="EMBL" id="MEP0819552.1"/>
    </source>
</evidence>
<name>A0ABV0JCM7_9CYAN</name>
<reference evidence="1 2" key="1">
    <citation type="submission" date="2022-04" db="EMBL/GenBank/DDBJ databases">
        <title>Positive selection, recombination, and allopatry shape intraspecific diversity of widespread and dominant cyanobacteria.</title>
        <authorList>
            <person name="Wei J."/>
            <person name="Shu W."/>
            <person name="Hu C."/>
        </authorList>
    </citation>
    <scope>NUCLEOTIDE SEQUENCE [LARGE SCALE GENOMIC DNA]</scope>
    <source>
        <strain evidence="1 2">GB2-A4</strain>
    </source>
</reference>
<proteinExistence type="predicted"/>
<organism evidence="1 2">
    <name type="scientific">Trichocoleus desertorum GB2-A4</name>
    <dbReference type="NCBI Taxonomy" id="2933944"/>
    <lineage>
        <taxon>Bacteria</taxon>
        <taxon>Bacillati</taxon>
        <taxon>Cyanobacteriota</taxon>
        <taxon>Cyanophyceae</taxon>
        <taxon>Leptolyngbyales</taxon>
        <taxon>Trichocoleusaceae</taxon>
        <taxon>Trichocoleus</taxon>
    </lineage>
</organism>
<dbReference type="RefSeq" id="WP_190440506.1">
    <property type="nucleotide sequence ID" value="NZ_JAMPKM010000015.1"/>
</dbReference>
<keyword evidence="2" id="KW-1185">Reference proteome</keyword>